<proteinExistence type="predicted"/>
<dbReference type="CDD" id="cd05380">
    <property type="entry name" value="CAP_euk"/>
    <property type="match status" value="1"/>
</dbReference>
<dbReference type="Proteomes" id="UP000053766">
    <property type="component" value="Unassembled WGS sequence"/>
</dbReference>
<accession>A0A0D8Y6A1</accession>
<keyword evidence="3" id="KW-1185">Reference proteome</keyword>
<dbReference type="InterPro" id="IPR014044">
    <property type="entry name" value="CAP_dom"/>
</dbReference>
<dbReference type="SMART" id="SM00198">
    <property type="entry name" value="SCP"/>
    <property type="match status" value="1"/>
</dbReference>
<dbReference type="STRING" id="29172.A0A0D8Y6A1"/>
<protein>
    <submittedName>
        <fullName evidence="2">SCP-like protein</fullName>
    </submittedName>
</protein>
<gene>
    <name evidence="2" type="ORF">DICVIV_02133</name>
</gene>
<name>A0A0D8Y6A1_DICVI</name>
<reference evidence="2 3" key="1">
    <citation type="submission" date="2013-11" db="EMBL/GenBank/DDBJ databases">
        <title>Draft genome of the bovine lungworm Dictyocaulus viviparus.</title>
        <authorList>
            <person name="Mitreva M."/>
        </authorList>
    </citation>
    <scope>NUCLEOTIDE SEQUENCE [LARGE SCALE GENOMIC DNA]</scope>
    <source>
        <strain evidence="2 3">HannoverDv2000</strain>
    </source>
</reference>
<evidence type="ECO:0000313" key="3">
    <source>
        <dbReference type="Proteomes" id="UP000053766"/>
    </source>
</evidence>
<organism evidence="2 3">
    <name type="scientific">Dictyocaulus viviparus</name>
    <name type="common">Bovine lungworm</name>
    <dbReference type="NCBI Taxonomy" id="29172"/>
    <lineage>
        <taxon>Eukaryota</taxon>
        <taxon>Metazoa</taxon>
        <taxon>Ecdysozoa</taxon>
        <taxon>Nematoda</taxon>
        <taxon>Chromadorea</taxon>
        <taxon>Rhabditida</taxon>
        <taxon>Rhabditina</taxon>
        <taxon>Rhabditomorpha</taxon>
        <taxon>Strongyloidea</taxon>
        <taxon>Metastrongylidae</taxon>
        <taxon>Dictyocaulus</taxon>
    </lineage>
</organism>
<dbReference type="Gene3D" id="3.40.33.10">
    <property type="entry name" value="CAP"/>
    <property type="match status" value="1"/>
</dbReference>
<dbReference type="AlphaFoldDB" id="A0A0D8Y6A1"/>
<dbReference type="OrthoDB" id="5874910at2759"/>
<dbReference type="InterPro" id="IPR001283">
    <property type="entry name" value="CRISP-related"/>
</dbReference>
<dbReference type="InterPro" id="IPR035940">
    <property type="entry name" value="CAP_sf"/>
</dbReference>
<dbReference type="Pfam" id="PF00188">
    <property type="entry name" value="CAP"/>
    <property type="match status" value="1"/>
</dbReference>
<evidence type="ECO:0000313" key="2">
    <source>
        <dbReference type="EMBL" id="KJH51702.1"/>
    </source>
</evidence>
<feature type="domain" description="SCP" evidence="1">
    <location>
        <begin position="3"/>
        <end position="168"/>
    </location>
</feature>
<reference evidence="3" key="2">
    <citation type="journal article" date="2016" name="Sci. Rep.">
        <title>Dictyocaulus viviparus genome, variome and transcriptome elucidate lungworm biology and support future intervention.</title>
        <authorList>
            <person name="McNulty S.N."/>
            <person name="Strube C."/>
            <person name="Rosa B.A."/>
            <person name="Martin J.C."/>
            <person name="Tyagi R."/>
            <person name="Choi Y.J."/>
            <person name="Wang Q."/>
            <person name="Hallsworth Pepin K."/>
            <person name="Zhang X."/>
            <person name="Ozersky P."/>
            <person name="Wilson R.K."/>
            <person name="Sternberg P.W."/>
            <person name="Gasser R.B."/>
            <person name="Mitreva M."/>
        </authorList>
    </citation>
    <scope>NUCLEOTIDE SEQUENCE [LARGE SCALE GENOMIC DNA]</scope>
    <source>
        <strain evidence="3">HannoverDv2000</strain>
    </source>
</reference>
<sequence length="195" mass="21808">MDETLRMIVTLAHNTLRSKLAKGQQENGRHSNNKKFPTAKHMNLLKYDCALEKAAQEIATTCRSSSRSNFQYLGSNNYTYSLGGSVNSTKLFDEITILEFITRWWNESTMQSSLINLAPSQKDKKMISFLQMANAATTRFGCAYNICNPDGPSAYVSFTCQYSEPYIKIGTPIYSIGLPCSTCKSRCVLSSLCDN</sequence>
<evidence type="ECO:0000259" key="1">
    <source>
        <dbReference type="SMART" id="SM00198"/>
    </source>
</evidence>
<dbReference type="PANTHER" id="PTHR10334">
    <property type="entry name" value="CYSTEINE-RICH SECRETORY PROTEIN-RELATED"/>
    <property type="match status" value="1"/>
</dbReference>
<dbReference type="EMBL" id="KN716178">
    <property type="protein sequence ID" value="KJH51702.1"/>
    <property type="molecule type" value="Genomic_DNA"/>
</dbReference>
<dbReference type="SUPFAM" id="SSF55797">
    <property type="entry name" value="PR-1-like"/>
    <property type="match status" value="1"/>
</dbReference>